<name>A0ABN8X5N9_9GAMM</name>
<gene>
    <name evidence="1" type="ORF">MSZNOR_2305</name>
</gene>
<reference evidence="1 2" key="1">
    <citation type="submission" date="2023-03" db="EMBL/GenBank/DDBJ databases">
        <authorList>
            <person name="Pearce D."/>
        </authorList>
    </citation>
    <scope>NUCLEOTIDE SEQUENCE [LARGE SCALE GENOMIC DNA]</scope>
    <source>
        <strain evidence="1">Msz</strain>
    </source>
</reference>
<keyword evidence="2" id="KW-1185">Reference proteome</keyword>
<evidence type="ECO:0000313" key="2">
    <source>
        <dbReference type="Proteomes" id="UP001162030"/>
    </source>
</evidence>
<dbReference type="RefSeq" id="WP_317964017.1">
    <property type="nucleotide sequence ID" value="NZ_OX458333.1"/>
</dbReference>
<organism evidence="1 2">
    <name type="scientific">Methylocaldum szegediense</name>
    <dbReference type="NCBI Taxonomy" id="73780"/>
    <lineage>
        <taxon>Bacteria</taxon>
        <taxon>Pseudomonadati</taxon>
        <taxon>Pseudomonadota</taxon>
        <taxon>Gammaproteobacteria</taxon>
        <taxon>Methylococcales</taxon>
        <taxon>Methylococcaceae</taxon>
        <taxon>Methylocaldum</taxon>
    </lineage>
</organism>
<sequence>MQNFSDRLARIPEFKAYWRSGNLSDAAYAALYFFIWQIALHGPRFASRKVKGDPRPDASSWLTDFDRSVGNELERVLVDRIERYHFFGLIPNVSVALLAWLRGEWPLLLTERIPTPEEVLNMQAAGRRPVTIVADYPRLLRPVLQKPNAFAFFVHDLEHAFKFFHDRNIHEGQRKFFGLILEAFRQGLFLPYLGDSVFREKFDYLISDMNTHVVHSFRFLSAILIECLLRREGKATHETLSSAAGDELAELWRTLTRCWAFSPAAEKSVLRLVDGGFGEADAALIERAVLQTS</sequence>
<proteinExistence type="predicted"/>
<evidence type="ECO:0000313" key="1">
    <source>
        <dbReference type="EMBL" id="CAI8839764.1"/>
    </source>
</evidence>
<protein>
    <submittedName>
        <fullName evidence="1">Uncharacterized protein</fullName>
    </submittedName>
</protein>
<dbReference type="Proteomes" id="UP001162030">
    <property type="component" value="Chromosome"/>
</dbReference>
<dbReference type="EMBL" id="OX458333">
    <property type="protein sequence ID" value="CAI8839764.1"/>
    <property type="molecule type" value="Genomic_DNA"/>
</dbReference>
<accession>A0ABN8X5N9</accession>